<evidence type="ECO:0000259" key="1">
    <source>
        <dbReference type="Pfam" id="PF12867"/>
    </source>
</evidence>
<feature type="domain" description="DinB-like" evidence="1">
    <location>
        <begin position="30"/>
        <end position="166"/>
    </location>
</feature>
<dbReference type="Gene3D" id="1.20.120.450">
    <property type="entry name" value="dinb family like domain"/>
    <property type="match status" value="1"/>
</dbReference>
<dbReference type="RefSeq" id="WP_132794136.1">
    <property type="nucleotide sequence ID" value="NZ_SLXM01000003.1"/>
</dbReference>
<comment type="caution">
    <text evidence="2">The sequence shown here is derived from an EMBL/GenBank/DDBJ whole genome shotgun (WGS) entry which is preliminary data.</text>
</comment>
<dbReference type="Proteomes" id="UP000294564">
    <property type="component" value="Unassembled WGS sequence"/>
</dbReference>
<sequence length="175" mass="20862">MEHLKYPIGKVVIPSEIKKENIKSWIVTIEEFPTRLEKLVNNLTEQQLDTPYRDGGWTIRQVVHHCSDSHHNSYTRFKWTLTEDKPVIKAYYEDRWAELSDTKEGPIYLSINTLKALHAKWVYFLRLLSNEDLEKYFIHPDGNEKVTLKENIGIYAWHCNHHYAHIENLIKKMGW</sequence>
<name>A0A4R2NWF4_9FLAO</name>
<gene>
    <name evidence="2" type="ORF">EV195_103104</name>
</gene>
<dbReference type="SUPFAM" id="SSF109854">
    <property type="entry name" value="DinB/YfiT-like putative metalloenzymes"/>
    <property type="match status" value="1"/>
</dbReference>
<organism evidence="2 3">
    <name type="scientific">Tenacibaculum skagerrakense</name>
    <dbReference type="NCBI Taxonomy" id="186571"/>
    <lineage>
        <taxon>Bacteria</taxon>
        <taxon>Pseudomonadati</taxon>
        <taxon>Bacteroidota</taxon>
        <taxon>Flavobacteriia</taxon>
        <taxon>Flavobacteriales</taxon>
        <taxon>Flavobacteriaceae</taxon>
        <taxon>Tenacibaculum</taxon>
    </lineage>
</organism>
<dbReference type="EMBL" id="SLXM01000003">
    <property type="protein sequence ID" value="TCP25745.1"/>
    <property type="molecule type" value="Genomic_DNA"/>
</dbReference>
<protein>
    <submittedName>
        <fullName evidence="2">DinB family protein</fullName>
    </submittedName>
</protein>
<accession>A0A4R2NWF4</accession>
<evidence type="ECO:0000313" key="3">
    <source>
        <dbReference type="Proteomes" id="UP000294564"/>
    </source>
</evidence>
<proteinExistence type="predicted"/>
<reference evidence="2 3" key="1">
    <citation type="submission" date="2019-03" db="EMBL/GenBank/DDBJ databases">
        <title>Genomic Encyclopedia of Type Strains, Phase IV (KMG-IV): sequencing the most valuable type-strain genomes for metagenomic binning, comparative biology and taxonomic classification.</title>
        <authorList>
            <person name="Goeker M."/>
        </authorList>
    </citation>
    <scope>NUCLEOTIDE SEQUENCE [LARGE SCALE GENOMIC DNA]</scope>
    <source>
        <strain evidence="2 3">DSM 14836</strain>
    </source>
</reference>
<dbReference type="NCBIfam" id="NF009807">
    <property type="entry name" value="PRK13291.1"/>
    <property type="match status" value="1"/>
</dbReference>
<dbReference type="Pfam" id="PF12867">
    <property type="entry name" value="DinB_2"/>
    <property type="match status" value="1"/>
</dbReference>
<dbReference type="OrthoDB" id="9796039at2"/>
<dbReference type="AlphaFoldDB" id="A0A4R2NWF4"/>
<evidence type="ECO:0000313" key="2">
    <source>
        <dbReference type="EMBL" id="TCP25745.1"/>
    </source>
</evidence>
<dbReference type="InterPro" id="IPR024775">
    <property type="entry name" value="DinB-like"/>
</dbReference>
<keyword evidence="3" id="KW-1185">Reference proteome</keyword>
<dbReference type="InterPro" id="IPR034660">
    <property type="entry name" value="DinB/YfiT-like"/>
</dbReference>